<dbReference type="GeneID" id="129927902"/>
<organism evidence="1 2">
    <name type="scientific">Biomphalaria glabrata</name>
    <name type="common">Bloodfluke planorb</name>
    <name type="synonym">Freshwater snail</name>
    <dbReference type="NCBI Taxonomy" id="6526"/>
    <lineage>
        <taxon>Eukaryota</taxon>
        <taxon>Metazoa</taxon>
        <taxon>Spiralia</taxon>
        <taxon>Lophotrochozoa</taxon>
        <taxon>Mollusca</taxon>
        <taxon>Gastropoda</taxon>
        <taxon>Heterobranchia</taxon>
        <taxon>Euthyneura</taxon>
        <taxon>Panpulmonata</taxon>
        <taxon>Hygrophila</taxon>
        <taxon>Lymnaeoidea</taxon>
        <taxon>Planorbidae</taxon>
        <taxon>Biomphalaria</taxon>
    </lineage>
</organism>
<dbReference type="PANTHER" id="PTHR34494">
    <property type="entry name" value="PROTEIN CBG25024"/>
    <property type="match status" value="1"/>
</dbReference>
<sequence>MAKFLPVIGEAYTSVESLIYLGASGLAKVWGDDEAAEKGLEKAGNCWKEYSETNVIAAPVNMAVHKAKGQKGRVEEIQKSLGNAFEGVVNGTPVVGHVKGIVHYAMGDTEKGNICMESATRSAAVMGAGIVTGGIGAGLLVGAGAGITTGVAYDGVATGIDHAVNGDKAYRHGAMVLVQNPKNITPEELVGGVLGIAGDGLAGAGGNQLGKNIRARLTGQKALHNKYKNSQQLKESGTKARHATKITMDAAEQSKQAQANLSEPTKYATSLVEDSATGERGVGHSGKYRKQDRIDHHVERGYASEAKAKKATGYDQPSHLQATYEDVGQVHQLWPQAACAEHPAFDQLKKRSPNYSPENVKTATVYNKNDGGFHTRQRCENCHAYGDAMGKVVTDYIPDQTHVPSSGYVADGHMRAAVSGVVAAQIMRGGRRYHSHKS</sequence>
<evidence type="ECO:0000313" key="2">
    <source>
        <dbReference type="RefSeq" id="XP_055895673.1"/>
    </source>
</evidence>
<proteinExistence type="predicted"/>
<dbReference type="AlphaFoldDB" id="A0A9W3B8A1"/>
<keyword evidence="1" id="KW-1185">Reference proteome</keyword>
<accession>A0A9W3B8A1</accession>
<dbReference type="Proteomes" id="UP001165740">
    <property type="component" value="Chromosome 8"/>
</dbReference>
<protein>
    <submittedName>
        <fullName evidence="2">Uncharacterized protein LOC129927902 isoform X2</fullName>
    </submittedName>
</protein>
<evidence type="ECO:0000313" key="1">
    <source>
        <dbReference type="Proteomes" id="UP001165740"/>
    </source>
</evidence>
<name>A0A9W3B8A1_BIOGL</name>
<dbReference type="RefSeq" id="XP_055895673.1">
    <property type="nucleotide sequence ID" value="XM_056039698.1"/>
</dbReference>
<gene>
    <name evidence="2" type="primary">LOC129927902</name>
</gene>
<reference evidence="2" key="1">
    <citation type="submission" date="2025-08" db="UniProtKB">
        <authorList>
            <consortium name="RefSeq"/>
        </authorList>
    </citation>
    <scope>IDENTIFICATION</scope>
</reference>
<dbReference type="PANTHER" id="PTHR34494:SF1">
    <property type="entry name" value="PROTEIN CBG25024"/>
    <property type="match status" value="1"/>
</dbReference>